<comment type="caution">
    <text evidence="1">The sequence shown here is derived from an EMBL/GenBank/DDBJ whole genome shotgun (WGS) entry which is preliminary data.</text>
</comment>
<sequence length="79" mass="8973">MSLEKRVILRCLVSKVLQSKGLVKKNLSLSSCVKPAEKLFLDRFVTKCLDQVPELINIYQRKEGFQALDMNICVSSSKL</sequence>
<proteinExistence type="predicted"/>
<dbReference type="Proteomes" id="UP001164250">
    <property type="component" value="Chromosome 13"/>
</dbReference>
<organism evidence="1 2">
    <name type="scientific">Pistacia atlantica</name>
    <dbReference type="NCBI Taxonomy" id="434234"/>
    <lineage>
        <taxon>Eukaryota</taxon>
        <taxon>Viridiplantae</taxon>
        <taxon>Streptophyta</taxon>
        <taxon>Embryophyta</taxon>
        <taxon>Tracheophyta</taxon>
        <taxon>Spermatophyta</taxon>
        <taxon>Magnoliopsida</taxon>
        <taxon>eudicotyledons</taxon>
        <taxon>Gunneridae</taxon>
        <taxon>Pentapetalae</taxon>
        <taxon>rosids</taxon>
        <taxon>malvids</taxon>
        <taxon>Sapindales</taxon>
        <taxon>Anacardiaceae</taxon>
        <taxon>Pistacia</taxon>
    </lineage>
</organism>
<gene>
    <name evidence="1" type="ORF">Patl1_22555</name>
</gene>
<evidence type="ECO:0000313" key="2">
    <source>
        <dbReference type="Proteomes" id="UP001164250"/>
    </source>
</evidence>
<accession>A0ACC1A068</accession>
<name>A0ACC1A068_9ROSI</name>
<evidence type="ECO:0000313" key="1">
    <source>
        <dbReference type="EMBL" id="KAJ0079680.1"/>
    </source>
</evidence>
<keyword evidence="2" id="KW-1185">Reference proteome</keyword>
<dbReference type="EMBL" id="CM047909">
    <property type="protein sequence ID" value="KAJ0079680.1"/>
    <property type="molecule type" value="Genomic_DNA"/>
</dbReference>
<reference evidence="2" key="1">
    <citation type="journal article" date="2023" name="G3 (Bethesda)">
        <title>Genome assembly and association tests identify interacting loci associated with vigor, precocity, and sex in interspecific pistachio rootstocks.</title>
        <authorList>
            <person name="Palmer W."/>
            <person name="Jacygrad E."/>
            <person name="Sagayaradj S."/>
            <person name="Cavanaugh K."/>
            <person name="Han R."/>
            <person name="Bertier L."/>
            <person name="Beede B."/>
            <person name="Kafkas S."/>
            <person name="Golino D."/>
            <person name="Preece J."/>
            <person name="Michelmore R."/>
        </authorList>
    </citation>
    <scope>NUCLEOTIDE SEQUENCE [LARGE SCALE GENOMIC DNA]</scope>
</reference>
<protein>
    <submittedName>
        <fullName evidence="1">Uncharacterized protein</fullName>
    </submittedName>
</protein>